<dbReference type="SUPFAM" id="SSF51197">
    <property type="entry name" value="Clavaminate synthase-like"/>
    <property type="match status" value="1"/>
</dbReference>
<dbReference type="EMBL" id="QQAX01000003">
    <property type="protein sequence ID" value="RDI48167.1"/>
    <property type="molecule type" value="Genomic_DNA"/>
</dbReference>
<dbReference type="InterPro" id="IPR008775">
    <property type="entry name" value="Phytyl_CoA_dOase-like"/>
</dbReference>
<comment type="caution">
    <text evidence="2">The sequence shown here is derived from an EMBL/GenBank/DDBJ whole genome shotgun (WGS) entry which is preliminary data.</text>
</comment>
<proteinExistence type="predicted"/>
<comment type="cofactor">
    <cofactor evidence="1">
        <name>Fe(2+)</name>
        <dbReference type="ChEBI" id="CHEBI:29033"/>
    </cofactor>
</comment>
<name>A0A370GWX7_9COXI</name>
<dbReference type="PANTHER" id="PTHR20883">
    <property type="entry name" value="PHYTANOYL-COA DIOXYGENASE DOMAIN CONTAINING 1"/>
    <property type="match status" value="1"/>
</dbReference>
<protein>
    <submittedName>
        <fullName evidence="2">Ectoine hydroxylase-related dioxygenase (Phytanoyl-CoA dioxygenase family)</fullName>
    </submittedName>
</protein>
<dbReference type="PANTHER" id="PTHR20883:SF48">
    <property type="entry name" value="ECTOINE DIOXYGENASE"/>
    <property type="match status" value="1"/>
</dbReference>
<organism evidence="2 3">
    <name type="scientific">Aquicella lusitana</name>
    <dbReference type="NCBI Taxonomy" id="254246"/>
    <lineage>
        <taxon>Bacteria</taxon>
        <taxon>Pseudomonadati</taxon>
        <taxon>Pseudomonadota</taxon>
        <taxon>Gammaproteobacteria</taxon>
        <taxon>Legionellales</taxon>
        <taxon>Coxiellaceae</taxon>
        <taxon>Aquicella</taxon>
    </lineage>
</organism>
<dbReference type="GO" id="GO:0016706">
    <property type="term" value="F:2-oxoglutarate-dependent dioxygenase activity"/>
    <property type="evidence" value="ECO:0007669"/>
    <property type="project" value="UniProtKB-ARBA"/>
</dbReference>
<dbReference type="Pfam" id="PF05721">
    <property type="entry name" value="PhyH"/>
    <property type="match status" value="1"/>
</dbReference>
<gene>
    <name evidence="2" type="ORF">C8D86_103132</name>
</gene>
<dbReference type="Proteomes" id="UP000254720">
    <property type="component" value="Unassembled WGS sequence"/>
</dbReference>
<accession>A0A370GWX7</accession>
<keyword evidence="3" id="KW-1185">Reference proteome</keyword>
<dbReference type="GO" id="GO:0005506">
    <property type="term" value="F:iron ion binding"/>
    <property type="evidence" value="ECO:0007669"/>
    <property type="project" value="UniProtKB-ARBA"/>
</dbReference>
<dbReference type="RefSeq" id="WP_170131743.1">
    <property type="nucleotide sequence ID" value="NZ_LR699114.1"/>
</dbReference>
<keyword evidence="2" id="KW-0223">Dioxygenase</keyword>
<reference evidence="2 3" key="1">
    <citation type="submission" date="2018-07" db="EMBL/GenBank/DDBJ databases">
        <title>Genomic Encyclopedia of Type Strains, Phase IV (KMG-IV): sequencing the most valuable type-strain genomes for metagenomic binning, comparative biology and taxonomic classification.</title>
        <authorList>
            <person name="Goeker M."/>
        </authorList>
    </citation>
    <scope>NUCLEOTIDE SEQUENCE [LARGE SCALE GENOMIC DNA]</scope>
    <source>
        <strain evidence="2 3">DSM 16500</strain>
    </source>
</reference>
<sequence length="270" mass="31010">MTNLSYGLTEASECSSDLDIYLEEISLQGYTVIKSVFSIQKLPVIREKIYTIYRQQELKIGREALMKIGDENICRCPMAYDRDFVEYATNNIFMTISEYFLGNYFILSVQNANISKPNLKHVQAAWHRDLPYQNFTTSKPLAINFLVAIDDFTVDNGGVVVLPFSHKMEAMPSKEYIERHAKIITAKAGDVISFDSMLIHRAGVNRSASDRCSFNHMYTRPFIKQQYDYARLMKEMGTLDQSAYQLSGASSRTAHDDVDWREVRKEKMGL</sequence>
<evidence type="ECO:0000256" key="1">
    <source>
        <dbReference type="ARBA" id="ARBA00001954"/>
    </source>
</evidence>
<dbReference type="AlphaFoldDB" id="A0A370GWX7"/>
<evidence type="ECO:0000313" key="2">
    <source>
        <dbReference type="EMBL" id="RDI48167.1"/>
    </source>
</evidence>
<evidence type="ECO:0000313" key="3">
    <source>
        <dbReference type="Proteomes" id="UP000254720"/>
    </source>
</evidence>
<keyword evidence="2" id="KW-0560">Oxidoreductase</keyword>
<dbReference type="Gene3D" id="2.60.120.620">
    <property type="entry name" value="q2cbj1_9rhob like domain"/>
    <property type="match status" value="1"/>
</dbReference>